<feature type="region of interest" description="Disordered" evidence="1">
    <location>
        <begin position="1"/>
        <end position="20"/>
    </location>
</feature>
<feature type="transmembrane region" description="Helical" evidence="2">
    <location>
        <begin position="98"/>
        <end position="119"/>
    </location>
</feature>
<dbReference type="OrthoDB" id="122449at2"/>
<keyword evidence="2" id="KW-0472">Membrane</keyword>
<accession>A0A841JV56</accession>
<evidence type="ECO:0000313" key="4">
    <source>
        <dbReference type="Proteomes" id="UP000538666"/>
    </source>
</evidence>
<dbReference type="InterPro" id="IPR041916">
    <property type="entry name" value="Anti_sigma_zinc_sf"/>
</dbReference>
<dbReference type="RefSeq" id="WP_156186154.1">
    <property type="nucleotide sequence ID" value="NZ_JACHEK010000006.1"/>
</dbReference>
<evidence type="ECO:0000256" key="1">
    <source>
        <dbReference type="SAM" id="MobiDB-lite"/>
    </source>
</evidence>
<evidence type="ECO:0000313" key="3">
    <source>
        <dbReference type="EMBL" id="MBB6145273.1"/>
    </source>
</evidence>
<proteinExistence type="predicted"/>
<dbReference type="Gene3D" id="1.10.10.1320">
    <property type="entry name" value="Anti-sigma factor, zinc-finger domain"/>
    <property type="match status" value="1"/>
</dbReference>
<comment type="caution">
    <text evidence="3">The sequence shown here is derived from an EMBL/GenBank/DDBJ whole genome shotgun (WGS) entry which is preliminary data.</text>
</comment>
<organism evidence="3 4">
    <name type="scientific">Silvibacterium bohemicum</name>
    <dbReference type="NCBI Taxonomy" id="1577686"/>
    <lineage>
        <taxon>Bacteria</taxon>
        <taxon>Pseudomonadati</taxon>
        <taxon>Acidobacteriota</taxon>
        <taxon>Terriglobia</taxon>
        <taxon>Terriglobales</taxon>
        <taxon>Acidobacteriaceae</taxon>
        <taxon>Silvibacterium</taxon>
    </lineage>
</organism>
<keyword evidence="4" id="KW-1185">Reference proteome</keyword>
<dbReference type="Proteomes" id="UP000538666">
    <property type="component" value="Unassembled WGS sequence"/>
</dbReference>
<sequence length="167" mass="18234">MDLVEDESTSQVSNTRPDTSLAELRSHAAECAECRQELAELRATMALLDSWEAPEPSPYFNARMAALLREEREAAPAGFFERWRARLLFGSNVQFRPVAAGALAVLLLIGGGTFAGFMYTTPAPAHTSATVRDLQSLDENSQVFQQLNALDQQDDESDNGPASNSNL</sequence>
<feature type="compositionally biased region" description="Polar residues" evidence="1">
    <location>
        <begin position="9"/>
        <end position="18"/>
    </location>
</feature>
<gene>
    <name evidence="3" type="ORF">HNQ77_003231</name>
</gene>
<name>A0A841JV56_9BACT</name>
<dbReference type="AlphaFoldDB" id="A0A841JV56"/>
<keyword evidence="2" id="KW-0812">Transmembrane</keyword>
<protein>
    <submittedName>
        <fullName evidence="3">Anti-sigma factor RsiW</fullName>
    </submittedName>
</protein>
<reference evidence="3 4" key="1">
    <citation type="submission" date="2020-08" db="EMBL/GenBank/DDBJ databases">
        <title>Genomic Encyclopedia of Type Strains, Phase IV (KMG-IV): sequencing the most valuable type-strain genomes for metagenomic binning, comparative biology and taxonomic classification.</title>
        <authorList>
            <person name="Goeker M."/>
        </authorList>
    </citation>
    <scope>NUCLEOTIDE SEQUENCE [LARGE SCALE GENOMIC DNA]</scope>
    <source>
        <strain evidence="3 4">DSM 103733</strain>
    </source>
</reference>
<dbReference type="EMBL" id="JACHEK010000006">
    <property type="protein sequence ID" value="MBB6145273.1"/>
    <property type="molecule type" value="Genomic_DNA"/>
</dbReference>
<evidence type="ECO:0000256" key="2">
    <source>
        <dbReference type="SAM" id="Phobius"/>
    </source>
</evidence>
<keyword evidence="2" id="KW-1133">Transmembrane helix</keyword>